<evidence type="ECO:0000313" key="5">
    <source>
        <dbReference type="EMBL" id="KZS60198.1"/>
    </source>
</evidence>
<feature type="region of interest" description="Disordered" evidence="4">
    <location>
        <begin position="21"/>
        <end position="42"/>
    </location>
</feature>
<dbReference type="AlphaFoldDB" id="A0A162DYH0"/>
<gene>
    <name evidence="5" type="ORF">A4G28_02345</name>
</gene>
<sequence length="283" mass="30929">MTCVTAEPEALISAAGDSQIPRLAGPVSEGERSGATRGSGPRFRLGRRIPDAVAQEGFVVQPFTQQCQVIHSEGDHAVIGVSPGNSYFSRQRIRDLALWGLANFDRVDFVYTDVQVAESFEALGDSPIEARRKAVKNIRGVRAKITATVNELDPTGNRLCARPMSEFQSNKAYRQLHADMIARLDADEEFRVVCQDLVRRFLSTKVAPQQEPTAAQERVCMDYICAEAPLFLDTPAILGVPSSLNCYHQSLPLAEMLYARGSGLRASRNQGHAIVTPGRSAAE</sequence>
<dbReference type="Pfam" id="PF16715">
    <property type="entry name" value="CDPS"/>
    <property type="match status" value="1"/>
</dbReference>
<evidence type="ECO:0000256" key="4">
    <source>
        <dbReference type="SAM" id="MobiDB-lite"/>
    </source>
</evidence>
<reference evidence="6" key="1">
    <citation type="submission" date="2016-04" db="EMBL/GenBank/DDBJ databases">
        <authorList>
            <person name="Strapagiel D."/>
            <person name="Borowka P."/>
            <person name="Marciniak B."/>
            <person name="Bakula Z."/>
            <person name="Van Ingen J."/>
            <person name="Safianowska A."/>
            <person name="Dziadek J."/>
            <person name="Jagielski T."/>
        </authorList>
    </citation>
    <scope>NUCLEOTIDE SEQUENCE [LARGE SCALE GENOMIC DNA]</scope>
    <source>
        <strain evidence="6">1010001458</strain>
    </source>
</reference>
<evidence type="ECO:0000256" key="3">
    <source>
        <dbReference type="ARBA" id="ARBA00030771"/>
    </source>
</evidence>
<dbReference type="InterPro" id="IPR038622">
    <property type="entry name" value="CDPS_sf"/>
</dbReference>
<dbReference type="NCBIfam" id="TIGR04539">
    <property type="entry name" value="tRNA_cyclodipep"/>
    <property type="match status" value="1"/>
</dbReference>
<organism evidence="5 6">
    <name type="scientific">Mycobacterium ostraviense</name>
    <dbReference type="NCBI Taxonomy" id="2738409"/>
    <lineage>
        <taxon>Bacteria</taxon>
        <taxon>Bacillati</taxon>
        <taxon>Actinomycetota</taxon>
        <taxon>Actinomycetes</taxon>
        <taxon>Mycobacteriales</taxon>
        <taxon>Mycobacteriaceae</taxon>
        <taxon>Mycobacterium</taxon>
    </lineage>
</organism>
<dbReference type="Proteomes" id="UP000077342">
    <property type="component" value="Unassembled WGS sequence"/>
</dbReference>
<dbReference type="EMBL" id="LWCI01000130">
    <property type="protein sequence ID" value="KZS60198.1"/>
    <property type="molecule type" value="Genomic_DNA"/>
</dbReference>
<evidence type="ECO:0000313" key="6">
    <source>
        <dbReference type="Proteomes" id="UP000077342"/>
    </source>
</evidence>
<comment type="caution">
    <text evidence="5">The sequence shown here is derived from an EMBL/GenBank/DDBJ whole genome shotgun (WGS) entry which is preliminary data.</text>
</comment>
<dbReference type="InterPro" id="IPR030903">
    <property type="entry name" value="CDPS"/>
</dbReference>
<accession>A0A162DYH0</accession>
<keyword evidence="6" id="KW-1185">Reference proteome</keyword>
<comment type="similarity">
    <text evidence="1">Belongs to the CDPS family.</text>
</comment>
<name>A0A162DYH0_9MYCO</name>
<keyword evidence="2" id="KW-0808">Transferase</keyword>
<proteinExistence type="inferred from homology"/>
<evidence type="ECO:0000256" key="1">
    <source>
        <dbReference type="ARBA" id="ARBA00006034"/>
    </source>
</evidence>
<evidence type="ECO:0000256" key="2">
    <source>
        <dbReference type="ARBA" id="ARBA00022679"/>
    </source>
</evidence>
<dbReference type="RefSeq" id="WP_075511939.1">
    <property type="nucleotide sequence ID" value="NZ_CP089224.1"/>
</dbReference>
<protein>
    <recommendedName>
        <fullName evidence="3">Cyclodipeptide synthase</fullName>
    </recommendedName>
</protein>
<dbReference type="GO" id="GO:0016755">
    <property type="term" value="F:aminoacyltransferase activity"/>
    <property type="evidence" value="ECO:0007669"/>
    <property type="project" value="InterPro"/>
</dbReference>
<dbReference type="Gene3D" id="3.40.50.11710">
    <property type="entry name" value="Cyclodipeptide synthase"/>
    <property type="match status" value="1"/>
</dbReference>